<dbReference type="RefSeq" id="WP_006039086.1">
    <property type="nucleotide sequence ID" value="NZ_AEDD01000008.1"/>
</dbReference>
<name>E0IBQ9_9BACL</name>
<proteinExistence type="predicted"/>
<evidence type="ECO:0000313" key="1">
    <source>
        <dbReference type="EMBL" id="EFM10139.1"/>
    </source>
</evidence>
<organism evidence="1 2">
    <name type="scientific">Paenibacillus curdlanolyticus YK9</name>
    <dbReference type="NCBI Taxonomy" id="717606"/>
    <lineage>
        <taxon>Bacteria</taxon>
        <taxon>Bacillati</taxon>
        <taxon>Bacillota</taxon>
        <taxon>Bacilli</taxon>
        <taxon>Bacillales</taxon>
        <taxon>Paenibacillaceae</taxon>
        <taxon>Paenibacillus</taxon>
    </lineage>
</organism>
<accession>E0IBQ9</accession>
<keyword evidence="2" id="KW-1185">Reference proteome</keyword>
<reference evidence="1 2" key="1">
    <citation type="submission" date="2010-07" db="EMBL/GenBank/DDBJ databases">
        <title>The draft genome of Paenibacillus curdlanolyticus YK9.</title>
        <authorList>
            <consortium name="US DOE Joint Genome Institute (JGI-PGF)"/>
            <person name="Lucas S."/>
            <person name="Copeland A."/>
            <person name="Lapidus A."/>
            <person name="Cheng J.-F."/>
            <person name="Bruce D."/>
            <person name="Goodwin L."/>
            <person name="Pitluck S."/>
            <person name="Land M.L."/>
            <person name="Hauser L."/>
            <person name="Chang Y.-J."/>
            <person name="Jeffries C."/>
            <person name="Anderson I.J."/>
            <person name="Johnson E."/>
            <person name="Loganathan U."/>
            <person name="Mulhopadhyay B."/>
            <person name="Kyrpides N."/>
            <person name="Woyke T.J."/>
        </authorList>
    </citation>
    <scope>NUCLEOTIDE SEQUENCE [LARGE SCALE GENOMIC DNA]</scope>
    <source>
        <strain evidence="1 2">YK9</strain>
    </source>
</reference>
<dbReference type="OrthoDB" id="2666155at2"/>
<dbReference type="EMBL" id="AEDD01000008">
    <property type="protein sequence ID" value="EFM10139.1"/>
    <property type="molecule type" value="Genomic_DNA"/>
</dbReference>
<protein>
    <submittedName>
        <fullName evidence="1">Uncharacterized protein</fullName>
    </submittedName>
</protein>
<dbReference type="Proteomes" id="UP000005387">
    <property type="component" value="Unassembled WGS sequence"/>
</dbReference>
<dbReference type="STRING" id="717606.PaecuDRAFT_3098"/>
<dbReference type="AlphaFoldDB" id="E0IBQ9"/>
<dbReference type="eggNOG" id="ENOG5033N2N">
    <property type="taxonomic scope" value="Bacteria"/>
</dbReference>
<evidence type="ECO:0000313" key="2">
    <source>
        <dbReference type="Proteomes" id="UP000005387"/>
    </source>
</evidence>
<gene>
    <name evidence="1" type="ORF">PaecuDRAFT_3098</name>
</gene>
<sequence>MVKNQVRDLEADLALCEAATQGPWVTTNNSNYDLLIKGEGRVLGFLVSAEDQTFVIAAREGWPYAIRLAQQMEREIDRLQNELQIYQECERRQRGPWD</sequence>